<dbReference type="InterPro" id="IPR000719">
    <property type="entry name" value="Prot_kinase_dom"/>
</dbReference>
<dbReference type="GO" id="GO:0005524">
    <property type="term" value="F:ATP binding"/>
    <property type="evidence" value="ECO:0007669"/>
    <property type="project" value="InterPro"/>
</dbReference>
<dbReference type="Proteomes" id="UP000789739">
    <property type="component" value="Unassembled WGS sequence"/>
</dbReference>
<keyword evidence="4" id="KW-1185">Reference proteome</keyword>
<feature type="domain" description="Protein kinase" evidence="2">
    <location>
        <begin position="1"/>
        <end position="266"/>
    </location>
</feature>
<dbReference type="Pfam" id="PF00069">
    <property type="entry name" value="Pkinase"/>
    <property type="match status" value="1"/>
</dbReference>
<sequence>PCLGIAGVVFLDEPVCKPLTPVMPLFYHPHHEDMLLRTACMFKALKIALNDLERFYDQLNQDSDIQLNQQISFPYISEFAKRYSEECHSTCQELEIAPRLFSCKWIPGGWCVVIMEQLMEYDSLSSLAQDKKLLIQKKTMESVKKMHNQGFVHGDMRLSNIMAGPNDSVKIIDFDWSGNSKVGEAVYPPLLNPDIDWHPDVKAGAEILPDHDFPEVGEDSTGNSESEVDYWNDNSSRESEVGDWNDDEAEDLFKIFVQISPDKIVH</sequence>
<comment type="caution">
    <text evidence="3">The sequence shown here is derived from an EMBL/GenBank/DDBJ whole genome shotgun (WGS) entry which is preliminary data.</text>
</comment>
<dbReference type="OrthoDB" id="2416192at2759"/>
<dbReference type="InterPro" id="IPR011009">
    <property type="entry name" value="Kinase-like_dom_sf"/>
</dbReference>
<dbReference type="GO" id="GO:0004672">
    <property type="term" value="F:protein kinase activity"/>
    <property type="evidence" value="ECO:0007669"/>
    <property type="project" value="InterPro"/>
</dbReference>
<evidence type="ECO:0000259" key="2">
    <source>
        <dbReference type="PROSITE" id="PS50011"/>
    </source>
</evidence>
<dbReference type="EMBL" id="CAJVPI010001512">
    <property type="protein sequence ID" value="CAG8616235.1"/>
    <property type="molecule type" value="Genomic_DNA"/>
</dbReference>
<dbReference type="SUPFAM" id="SSF56112">
    <property type="entry name" value="Protein kinase-like (PK-like)"/>
    <property type="match status" value="1"/>
</dbReference>
<protein>
    <submittedName>
        <fullName evidence="3">8093_t:CDS:1</fullName>
    </submittedName>
</protein>
<dbReference type="Gene3D" id="1.10.510.10">
    <property type="entry name" value="Transferase(Phosphotransferase) domain 1"/>
    <property type="match status" value="1"/>
</dbReference>
<feature type="region of interest" description="Disordered" evidence="1">
    <location>
        <begin position="210"/>
        <end position="242"/>
    </location>
</feature>
<accession>A0A9N9CUL0</accession>
<feature type="non-terminal residue" evidence="3">
    <location>
        <position position="1"/>
    </location>
</feature>
<organism evidence="3 4">
    <name type="scientific">Paraglomus brasilianum</name>
    <dbReference type="NCBI Taxonomy" id="144538"/>
    <lineage>
        <taxon>Eukaryota</taxon>
        <taxon>Fungi</taxon>
        <taxon>Fungi incertae sedis</taxon>
        <taxon>Mucoromycota</taxon>
        <taxon>Glomeromycotina</taxon>
        <taxon>Glomeromycetes</taxon>
        <taxon>Paraglomerales</taxon>
        <taxon>Paraglomeraceae</taxon>
        <taxon>Paraglomus</taxon>
    </lineage>
</organism>
<dbReference type="AlphaFoldDB" id="A0A9N9CUL0"/>
<evidence type="ECO:0000313" key="3">
    <source>
        <dbReference type="EMBL" id="CAG8616235.1"/>
    </source>
</evidence>
<gene>
    <name evidence="3" type="ORF">PBRASI_LOCUS8448</name>
</gene>
<evidence type="ECO:0000256" key="1">
    <source>
        <dbReference type="SAM" id="MobiDB-lite"/>
    </source>
</evidence>
<reference evidence="3" key="1">
    <citation type="submission" date="2021-06" db="EMBL/GenBank/DDBJ databases">
        <authorList>
            <person name="Kallberg Y."/>
            <person name="Tangrot J."/>
            <person name="Rosling A."/>
        </authorList>
    </citation>
    <scope>NUCLEOTIDE SEQUENCE</scope>
    <source>
        <strain evidence="3">BR232B</strain>
    </source>
</reference>
<evidence type="ECO:0000313" key="4">
    <source>
        <dbReference type="Proteomes" id="UP000789739"/>
    </source>
</evidence>
<name>A0A9N9CUL0_9GLOM</name>
<dbReference type="PROSITE" id="PS50011">
    <property type="entry name" value="PROTEIN_KINASE_DOM"/>
    <property type="match status" value="1"/>
</dbReference>
<proteinExistence type="predicted"/>